<sequence length="336" mass="35932">MTFARLTSALALAAGLAASAVPLSAEELSVATFVPPQHHSNTVMFKWFGEELEKRSGGDLTIKVYPAGQLGAGPVQQYKRAVEGVADITFGVSAYTPALFPKTMLAILPGKAESSHEATERMLAVFDEHLADEYEDVKVIALTTAAGIGIAATRDVSTMEGMQGAKIVPYAALTTPIVEAMGAVPVQMPVTEMYTGLSTGTIDGAYSTYNNMTPPWNFWDVASHFVTNVPVQHAVIFVVMNRERYEGLSDEHRAIIDELAGEAASHKLAESFDGADAASLEMMKAATDKSFEVIEVSAEERARMDAAVAEGLKAVFVDYASRGIDNAEAIYNAINQ</sequence>
<dbReference type="NCBIfam" id="NF037995">
    <property type="entry name" value="TRAP_S1"/>
    <property type="match status" value="1"/>
</dbReference>
<gene>
    <name evidence="5" type="ORF">SAMN05444002_2501</name>
</gene>
<dbReference type="GO" id="GO:0055085">
    <property type="term" value="P:transmembrane transport"/>
    <property type="evidence" value="ECO:0007669"/>
    <property type="project" value="InterPro"/>
</dbReference>
<accession>A0A1N6GI74</accession>
<name>A0A1N6GI74_9RHOB</name>
<evidence type="ECO:0000313" key="6">
    <source>
        <dbReference type="Proteomes" id="UP000184932"/>
    </source>
</evidence>
<dbReference type="CDD" id="cd13665">
    <property type="entry name" value="PBP2_TRAP_Dctp3_4"/>
    <property type="match status" value="1"/>
</dbReference>
<dbReference type="AlphaFoldDB" id="A0A1N6GI74"/>
<evidence type="ECO:0000313" key="5">
    <source>
        <dbReference type="EMBL" id="SIO07161.1"/>
    </source>
</evidence>
<feature type="chain" id="PRO_5012161582" evidence="4">
    <location>
        <begin position="26"/>
        <end position="336"/>
    </location>
</feature>
<dbReference type="Proteomes" id="UP000184932">
    <property type="component" value="Unassembled WGS sequence"/>
</dbReference>
<dbReference type="STRING" id="1217970.SAMN05444002_2501"/>
<dbReference type="RefSeq" id="WP_084193021.1">
    <property type="nucleotide sequence ID" value="NZ_FSRL01000001.1"/>
</dbReference>
<keyword evidence="6" id="KW-1185">Reference proteome</keyword>
<dbReference type="PANTHER" id="PTHR33376:SF5">
    <property type="entry name" value="EXTRACYTOPLASMIC SOLUTE RECEPTOR PROTEIN"/>
    <property type="match status" value="1"/>
</dbReference>
<evidence type="ECO:0000256" key="2">
    <source>
        <dbReference type="ARBA" id="ARBA00022729"/>
    </source>
</evidence>
<protein>
    <submittedName>
        <fullName evidence="5">TRAP-type C4-dicarboxylate transport system, substrate-binding protein</fullName>
    </submittedName>
</protein>
<dbReference type="InterPro" id="IPR018389">
    <property type="entry name" value="DctP_fam"/>
</dbReference>
<organism evidence="5 6">
    <name type="scientific">Vannielia litorea</name>
    <dbReference type="NCBI Taxonomy" id="1217970"/>
    <lineage>
        <taxon>Bacteria</taxon>
        <taxon>Pseudomonadati</taxon>
        <taxon>Pseudomonadota</taxon>
        <taxon>Alphaproteobacteria</taxon>
        <taxon>Rhodobacterales</taxon>
        <taxon>Paracoccaceae</taxon>
        <taxon>Vannielia</taxon>
    </lineage>
</organism>
<feature type="signal peptide" evidence="4">
    <location>
        <begin position="1"/>
        <end position="25"/>
    </location>
</feature>
<evidence type="ECO:0000256" key="1">
    <source>
        <dbReference type="ARBA" id="ARBA00004418"/>
    </source>
</evidence>
<dbReference type="InterPro" id="IPR038404">
    <property type="entry name" value="TRAP_DctP_sf"/>
</dbReference>
<dbReference type="EMBL" id="FSRL01000001">
    <property type="protein sequence ID" value="SIO07161.1"/>
    <property type="molecule type" value="Genomic_DNA"/>
</dbReference>
<dbReference type="PANTHER" id="PTHR33376">
    <property type="match status" value="1"/>
</dbReference>
<dbReference type="Gene3D" id="3.40.190.170">
    <property type="entry name" value="Bacterial extracellular solute-binding protein, family 7"/>
    <property type="match status" value="1"/>
</dbReference>
<reference evidence="6" key="1">
    <citation type="submission" date="2016-11" db="EMBL/GenBank/DDBJ databases">
        <authorList>
            <person name="Varghese N."/>
            <person name="Submissions S."/>
        </authorList>
    </citation>
    <scope>NUCLEOTIDE SEQUENCE [LARGE SCALE GENOMIC DNA]</scope>
    <source>
        <strain evidence="6">DSM 29440</strain>
    </source>
</reference>
<keyword evidence="2 4" id="KW-0732">Signal</keyword>
<comment type="subcellular location">
    <subcellularLocation>
        <location evidence="1">Periplasm</location>
    </subcellularLocation>
</comment>
<proteinExistence type="predicted"/>
<dbReference type="Pfam" id="PF03480">
    <property type="entry name" value="DctP"/>
    <property type="match status" value="1"/>
</dbReference>
<evidence type="ECO:0000256" key="4">
    <source>
        <dbReference type="SAM" id="SignalP"/>
    </source>
</evidence>
<evidence type="ECO:0000256" key="3">
    <source>
        <dbReference type="ARBA" id="ARBA00022764"/>
    </source>
</evidence>
<keyword evidence="3" id="KW-0574">Periplasm</keyword>
<dbReference type="GO" id="GO:0042597">
    <property type="term" value="C:periplasmic space"/>
    <property type="evidence" value="ECO:0007669"/>
    <property type="project" value="UniProtKB-SubCell"/>
</dbReference>
<dbReference type="OrthoDB" id="7672577at2"/>